<evidence type="ECO:0000313" key="2">
    <source>
        <dbReference type="EMBL" id="TWW70683.1"/>
    </source>
</evidence>
<dbReference type="PANTHER" id="PTHR38654">
    <property type="entry name" value="BUCKY BALL-RELATED"/>
    <property type="match status" value="1"/>
</dbReference>
<feature type="compositionally biased region" description="Polar residues" evidence="1">
    <location>
        <begin position="147"/>
        <end position="172"/>
    </location>
</feature>
<feature type="region of interest" description="Disordered" evidence="1">
    <location>
        <begin position="371"/>
        <end position="409"/>
    </location>
</feature>
<protein>
    <recommendedName>
        <fullName evidence="4">Bucky ball</fullName>
    </recommendedName>
</protein>
<sequence>MSDVSSRLMAATCTMQQPFGLGPRGPDHPHGVHQGPGAQQGANGASGASRPEEQHHKPFFYIQPSQPYLPLQWSVPMPMPYNPYYNYPGYGMPVMPSYQSYPYMEPPSFVVPHTHLHLMDYRRMLNPQYYQTMAYQSRRFRYQHNGQTREMTNSEVQTEPPSGAKRTSNPRTTELEASASFSSSSSPPSSQLMSPAATVQKNDQSAALKDAMAPPATRAPTNGSFVIQTEEVRIECCTTPVGMQLLRSHETTGVSHSFSRDLVQCGSVPQDRAMDNAPGLPEDPSEQALRACPDILLVGAPNNGGKIPPLEEESSRDGQCGEKGVTATSKIQLPFGPKYLDQLRKMESMVWSAEETLIPSSESLIKTEYPDSYDQRPAESPGPEGPQIRAEPPSKGNGSPGPPRVASEAENPVLADTPGTLEATAQETNSDEPYLLMLEDPPQLDEENRDGNDIGILDHQDSSFESLPAYLPSASWLADFESVRYRSRFPVIQNSSELPSRRRKLDPECKEPTMGHLPKQRYKPKDRRSLSDHECCLRRNYYSENSFDPGSKRDPLCTRCLTKRTVCASPGPDSRALKRKAVPFRQRNDTPLPTCDACMRHSKKRPTHGCCPNVGRRRRARDAEVESSENSSSRAGSKCPDAGRRPAGLKRPLAPKQNLVTHPGTYPNEPPCQRCCCPHGNAIQETDENCSVLPLREKWKHVDPLCYRRQTEKSCRALVPKHDSDSSRKDARSQHLNIHKRARAQADAKLPRAVDQLFEAAQRWDQVWSSRPGYQGNCCWGANVRYGVPAQDGTPAPEGLNSGSRGDDSVPASILAVPGLKLGKQKPLRSRRRRLLSALLRDVMDAFLKDPFCHSDAQLDGGHGWPLQTER</sequence>
<reference evidence="2 3" key="1">
    <citation type="submission" date="2019-04" db="EMBL/GenBank/DDBJ databases">
        <title>Chromosome genome assembly for Takifugu flavidus.</title>
        <authorList>
            <person name="Xiao S."/>
        </authorList>
    </citation>
    <scope>NUCLEOTIDE SEQUENCE [LARGE SCALE GENOMIC DNA]</scope>
    <source>
        <strain evidence="2">HTHZ2018</strain>
        <tissue evidence="2">Muscle</tissue>
    </source>
</reference>
<dbReference type="Proteomes" id="UP000324091">
    <property type="component" value="Chromosome 17"/>
</dbReference>
<dbReference type="InterPro" id="IPR053309">
    <property type="entry name" value="Balbiani_Body_Formation"/>
</dbReference>
<proteinExistence type="predicted"/>
<feature type="compositionally biased region" description="Low complexity" evidence="1">
    <location>
        <begin position="177"/>
        <end position="197"/>
    </location>
</feature>
<evidence type="ECO:0008006" key="4">
    <source>
        <dbReference type="Google" id="ProtNLM"/>
    </source>
</evidence>
<evidence type="ECO:0000313" key="3">
    <source>
        <dbReference type="Proteomes" id="UP000324091"/>
    </source>
</evidence>
<feature type="region of interest" description="Disordered" evidence="1">
    <location>
        <begin position="306"/>
        <end position="325"/>
    </location>
</feature>
<feature type="region of interest" description="Disordered" evidence="1">
    <location>
        <begin position="147"/>
        <end position="223"/>
    </location>
</feature>
<dbReference type="PANTHER" id="PTHR38654:SF1">
    <property type="entry name" value="BUCKY BALL"/>
    <property type="match status" value="1"/>
</dbReference>
<keyword evidence="3" id="KW-1185">Reference proteome</keyword>
<dbReference type="EMBL" id="RHFK02000009">
    <property type="protein sequence ID" value="TWW70683.1"/>
    <property type="molecule type" value="Genomic_DNA"/>
</dbReference>
<gene>
    <name evidence="2" type="ORF">D4764_17G0001660</name>
</gene>
<feature type="region of interest" description="Disordered" evidence="1">
    <location>
        <begin position="621"/>
        <end position="662"/>
    </location>
</feature>
<feature type="compositionally biased region" description="Low complexity" evidence="1">
    <location>
        <begin position="35"/>
        <end position="48"/>
    </location>
</feature>
<organism evidence="2 3">
    <name type="scientific">Takifugu flavidus</name>
    <name type="common">sansaifugu</name>
    <dbReference type="NCBI Taxonomy" id="433684"/>
    <lineage>
        <taxon>Eukaryota</taxon>
        <taxon>Metazoa</taxon>
        <taxon>Chordata</taxon>
        <taxon>Craniata</taxon>
        <taxon>Vertebrata</taxon>
        <taxon>Euteleostomi</taxon>
        <taxon>Actinopterygii</taxon>
        <taxon>Neopterygii</taxon>
        <taxon>Teleostei</taxon>
        <taxon>Neoteleostei</taxon>
        <taxon>Acanthomorphata</taxon>
        <taxon>Eupercaria</taxon>
        <taxon>Tetraodontiformes</taxon>
        <taxon>Tetradontoidea</taxon>
        <taxon>Tetraodontidae</taxon>
        <taxon>Takifugu</taxon>
    </lineage>
</organism>
<comment type="caution">
    <text evidence="2">The sequence shown here is derived from an EMBL/GenBank/DDBJ whole genome shotgun (WGS) entry which is preliminary data.</text>
</comment>
<dbReference type="AlphaFoldDB" id="A0A5C6NTT6"/>
<feature type="region of interest" description="Disordered" evidence="1">
    <location>
        <begin position="16"/>
        <end position="52"/>
    </location>
</feature>
<accession>A0A5C6NTT6</accession>
<name>A0A5C6NTT6_9TELE</name>
<evidence type="ECO:0000256" key="1">
    <source>
        <dbReference type="SAM" id="MobiDB-lite"/>
    </source>
</evidence>
<feature type="region of interest" description="Disordered" evidence="1">
    <location>
        <begin position="498"/>
        <end position="524"/>
    </location>
</feature>